<feature type="region of interest" description="Disordered" evidence="2">
    <location>
        <begin position="1"/>
        <end position="23"/>
    </location>
</feature>
<keyword evidence="6" id="KW-1185">Reference proteome</keyword>
<dbReference type="SMART" id="SM00320">
    <property type="entry name" value="WD40"/>
    <property type="match status" value="8"/>
</dbReference>
<dbReference type="Pfam" id="PF25171">
    <property type="entry name" value="Beta-prop_WDR36-Utp21_1st"/>
    <property type="match status" value="1"/>
</dbReference>
<dbReference type="Pfam" id="PF04192">
    <property type="entry name" value="Utp21"/>
    <property type="match status" value="1"/>
</dbReference>
<dbReference type="AlphaFoldDB" id="A0AA38L2R4"/>
<dbReference type="SUPFAM" id="SSF50998">
    <property type="entry name" value="Quinoprotein alcohol dehydrogenase-like"/>
    <property type="match status" value="1"/>
</dbReference>
<dbReference type="PANTHER" id="PTHR22840">
    <property type="entry name" value="WD REPEAT-CONTAINING PROTEIN 36"/>
    <property type="match status" value="1"/>
</dbReference>
<reference evidence="5" key="1">
    <citation type="submission" date="2022-08" db="EMBL/GenBank/DDBJ databases">
        <authorList>
            <consortium name="DOE Joint Genome Institute"/>
            <person name="Min B."/>
            <person name="Riley R."/>
            <person name="Sierra-Patev S."/>
            <person name="Naranjo-Ortiz M."/>
            <person name="Looney B."/>
            <person name="Konkel Z."/>
            <person name="Slot J.C."/>
            <person name="Sakamoto Y."/>
            <person name="Steenwyk J.L."/>
            <person name="Rokas A."/>
            <person name="Carro J."/>
            <person name="Camarero S."/>
            <person name="Ferreira P."/>
            <person name="Molpeceres G."/>
            <person name="Ruiz-Duenas F.J."/>
            <person name="Serrano A."/>
            <person name="Henrissat B."/>
            <person name="Drula E."/>
            <person name="Hughes K.W."/>
            <person name="Mata J.L."/>
            <person name="Ishikawa N.K."/>
            <person name="Vargas-Isla R."/>
            <person name="Ushijima S."/>
            <person name="Smith C.A."/>
            <person name="Ahrendt S."/>
            <person name="Andreopoulos W."/>
            <person name="He G."/>
            <person name="Labutti K."/>
            <person name="Lipzen A."/>
            <person name="Ng V."/>
            <person name="Sandor L."/>
            <person name="Barry K."/>
            <person name="Martinez A.T."/>
            <person name="Xiao Y."/>
            <person name="Gibbons J.G."/>
            <person name="Terashima K."/>
            <person name="Hibbett D.S."/>
            <person name="Grigoriev I.V."/>
        </authorList>
    </citation>
    <scope>NUCLEOTIDE SEQUENCE</scope>
    <source>
        <strain evidence="5">TFB10291</strain>
    </source>
</reference>
<dbReference type="Gene3D" id="2.130.10.10">
    <property type="entry name" value="YVTN repeat-like/Quinoprotein amine dehydrogenase"/>
    <property type="match status" value="2"/>
</dbReference>
<dbReference type="PROSITE" id="PS50082">
    <property type="entry name" value="WD_REPEATS_2"/>
    <property type="match status" value="2"/>
</dbReference>
<dbReference type="InterPro" id="IPR036322">
    <property type="entry name" value="WD40_repeat_dom_sf"/>
</dbReference>
<comment type="caution">
    <text evidence="5">The sequence shown here is derived from an EMBL/GenBank/DDBJ whole genome shotgun (WGS) entry which is preliminary data.</text>
</comment>
<dbReference type="SUPFAM" id="SSF50978">
    <property type="entry name" value="WD40 repeat-like"/>
    <property type="match status" value="1"/>
</dbReference>
<evidence type="ECO:0000256" key="2">
    <source>
        <dbReference type="SAM" id="MobiDB-lite"/>
    </source>
</evidence>
<name>A0AA38L2R4_9AGAR</name>
<organism evidence="5 6">
    <name type="scientific">Lentinula aff. detonsa</name>
    <dbReference type="NCBI Taxonomy" id="2804958"/>
    <lineage>
        <taxon>Eukaryota</taxon>
        <taxon>Fungi</taxon>
        <taxon>Dikarya</taxon>
        <taxon>Basidiomycota</taxon>
        <taxon>Agaricomycotina</taxon>
        <taxon>Agaricomycetes</taxon>
        <taxon>Agaricomycetidae</taxon>
        <taxon>Agaricales</taxon>
        <taxon>Marasmiineae</taxon>
        <taxon>Omphalotaceae</taxon>
        <taxon>Lentinula</taxon>
    </lineage>
</organism>
<evidence type="ECO:0000313" key="5">
    <source>
        <dbReference type="EMBL" id="KAJ3782347.1"/>
    </source>
</evidence>
<feature type="repeat" description="WD" evidence="1">
    <location>
        <begin position="308"/>
        <end position="339"/>
    </location>
</feature>
<dbReference type="InterPro" id="IPR007319">
    <property type="entry name" value="WDR36/Utp21_C"/>
</dbReference>
<dbReference type="InterPro" id="IPR059157">
    <property type="entry name" value="WDR36-Utp21_N"/>
</dbReference>
<dbReference type="Pfam" id="PF25168">
    <property type="entry name" value="Beta-prop_WDR36-Utp21_2nd"/>
    <property type="match status" value="1"/>
</dbReference>
<dbReference type="GO" id="GO:0006364">
    <property type="term" value="P:rRNA processing"/>
    <property type="evidence" value="ECO:0007669"/>
    <property type="project" value="InterPro"/>
</dbReference>
<sequence>MSIEEEPPSPPRKRQRQQTQNKVDKPKYELRLFVPFRALGLITNHIPFVIQTRSHKGATDGPRIHILTCLGKSWALWNGAKMDLLFVGPEVEQPISCMIMDGDAVWIASGPNMIKFIRGKEVSRLVNPLGTTLSFLTIFGTQLICLTEDGRKMLCWDMKEEVLETTVEFDNDFTAISILHPATYLNKVLVSSSQGAMQLWNIRSKSCIHKFATSSLLSSSNTSEGFAITALTQSSAIDVVGIGFASGEISVYDVRTDERLMRMFMEGGSVRALGFRSDGQPIMASASSLGHIAIWDLNEGGRLLHMIRGAHDGAISALEWVPGQPVFITSGEDNSVKQWLFDSPTAAPRLFKFRSGHHAPPHLIRYYGEDGKQLLTASRDRSLRCTSVVRDSRSFELSQGIYLGSLIKKASSLSVPVANLKFPPITAISHSSARSKDWDDILTAHSDETFARTWTMQNKRLGKHTFGFADTTKAKGKERAPPLGSAKSVCVTACGNFGLAGSSTGAIHMWNMQSGIRRRTFRIGPCPPEVAGRFQTTEKETKERCVTGLVTDPLNTVVIASTLDGTINFFDFHTTSLEHTVILPSAAVSMTLQRDSGLLAIVCDDMVVRLVDIETRSVVREFGGFRGRVLDITFSPDSRWLITTSLDSIIRTFDIPTGRLIDAFKTSSVATSVSFSPTNDFLATSHVDSVGVYLWANRAQYTEVAIQTVIEEDIAVVDLPSMHGVAEDEALDSLSPLEAQDQPIDVFSTPPKLDGDLITLTLLPRSKWQTLLNLEVIQQRNKPREPPKAPEKAPFFLPTLPGVETRFAVEPKKDDASEKPSRRLEQATQNAGSVFLQRMLEDDVNGDYESFFSFSKTLSAAAVDLELRSLVTLDSLRTFLNALTQRLLSHQDFEAVQTFLDVFLRMHADIIISNSELHDDVEKLMKVQRSESQRILELIASSLGALGFVRDTL</sequence>
<accession>A0AA38L2R4</accession>
<dbReference type="InterPro" id="IPR001680">
    <property type="entry name" value="WD40_rpt"/>
</dbReference>
<dbReference type="InterPro" id="IPR015943">
    <property type="entry name" value="WD40/YVTN_repeat-like_dom_sf"/>
</dbReference>
<dbReference type="InterPro" id="IPR011047">
    <property type="entry name" value="Quinoprotein_ADH-like_sf"/>
</dbReference>
<protein>
    <submittedName>
        <fullName evidence="5">Utp21 specific WD40 associated putative domain-containing protein</fullName>
    </submittedName>
</protein>
<dbReference type="GO" id="GO:0034388">
    <property type="term" value="C:Pwp2p-containing subcomplex of 90S preribosome"/>
    <property type="evidence" value="ECO:0007669"/>
    <property type="project" value="TreeGrafter"/>
</dbReference>
<feature type="repeat" description="WD" evidence="1">
    <location>
        <begin position="622"/>
        <end position="663"/>
    </location>
</feature>
<dbReference type="EMBL" id="MU793482">
    <property type="protein sequence ID" value="KAJ3782347.1"/>
    <property type="molecule type" value="Genomic_DNA"/>
</dbReference>
<evidence type="ECO:0000256" key="1">
    <source>
        <dbReference type="PROSITE-ProRule" id="PRU00221"/>
    </source>
</evidence>
<feature type="domain" description="WDR36/Utp21 N-terminal" evidence="4">
    <location>
        <begin position="66"/>
        <end position="342"/>
    </location>
</feature>
<dbReference type="GO" id="GO:0032040">
    <property type="term" value="C:small-subunit processome"/>
    <property type="evidence" value="ECO:0007669"/>
    <property type="project" value="InterPro"/>
</dbReference>
<evidence type="ECO:0000259" key="3">
    <source>
        <dbReference type="Pfam" id="PF04192"/>
    </source>
</evidence>
<proteinExistence type="predicted"/>
<evidence type="ECO:0000259" key="4">
    <source>
        <dbReference type="Pfam" id="PF25171"/>
    </source>
</evidence>
<evidence type="ECO:0000313" key="6">
    <source>
        <dbReference type="Proteomes" id="UP001163798"/>
    </source>
</evidence>
<feature type="domain" description="WDR36/Utp21 C-terminal" evidence="3">
    <location>
        <begin position="752"/>
        <end position="950"/>
    </location>
</feature>
<gene>
    <name evidence="5" type="ORF">GGU10DRAFT_378679</name>
</gene>
<dbReference type="PANTHER" id="PTHR22840:SF12">
    <property type="entry name" value="WD REPEAT-CONTAINING PROTEIN 36"/>
    <property type="match status" value="1"/>
</dbReference>
<dbReference type="PROSITE" id="PS50294">
    <property type="entry name" value="WD_REPEATS_REGION"/>
    <property type="match status" value="1"/>
</dbReference>
<keyword evidence="1" id="KW-0853">WD repeat</keyword>
<dbReference type="Proteomes" id="UP001163798">
    <property type="component" value="Unassembled WGS sequence"/>
</dbReference>